<dbReference type="PANTHER" id="PTHR24111">
    <property type="entry name" value="LEUCINE-RICH REPEAT-CONTAINING PROTEIN 34"/>
    <property type="match status" value="1"/>
</dbReference>
<comment type="caution">
    <text evidence="2">The sequence shown here is derived from an EMBL/GenBank/DDBJ whole genome shotgun (WGS) entry which is preliminary data.</text>
</comment>
<evidence type="ECO:0008006" key="4">
    <source>
        <dbReference type="Google" id="ProtNLM"/>
    </source>
</evidence>
<dbReference type="PANTHER" id="PTHR24111:SF0">
    <property type="entry name" value="LEUCINE-RICH REPEAT-CONTAINING PROTEIN"/>
    <property type="match status" value="1"/>
</dbReference>
<evidence type="ECO:0000313" key="2">
    <source>
        <dbReference type="EMBL" id="CAL1532898.1"/>
    </source>
</evidence>
<dbReference type="InterPro" id="IPR052201">
    <property type="entry name" value="LRR-containing_regulator"/>
</dbReference>
<reference evidence="2 3" key="1">
    <citation type="submission" date="2024-04" db="EMBL/GenBank/DDBJ databases">
        <authorList>
            <consortium name="Genoscope - CEA"/>
            <person name="William W."/>
        </authorList>
    </citation>
    <scope>NUCLEOTIDE SEQUENCE [LARGE SCALE GENOMIC DNA]</scope>
</reference>
<dbReference type="Gene3D" id="3.80.10.10">
    <property type="entry name" value="Ribonuclease Inhibitor"/>
    <property type="match status" value="2"/>
</dbReference>
<dbReference type="InterPro" id="IPR001611">
    <property type="entry name" value="Leu-rich_rpt"/>
</dbReference>
<dbReference type="InterPro" id="IPR032675">
    <property type="entry name" value="LRR_dom_sf"/>
</dbReference>
<evidence type="ECO:0000256" key="1">
    <source>
        <dbReference type="ARBA" id="ARBA00022737"/>
    </source>
</evidence>
<dbReference type="Pfam" id="PF13516">
    <property type="entry name" value="LRR_6"/>
    <property type="match status" value="6"/>
</dbReference>
<dbReference type="SUPFAM" id="SSF52047">
    <property type="entry name" value="RNI-like"/>
    <property type="match status" value="2"/>
</dbReference>
<dbReference type="EMBL" id="CAXITT010000127">
    <property type="protein sequence ID" value="CAL1532898.1"/>
    <property type="molecule type" value="Genomic_DNA"/>
</dbReference>
<name>A0AAV2HLD5_LYMST</name>
<proteinExistence type="predicted"/>
<dbReference type="AlphaFoldDB" id="A0AAV2HLD5"/>
<evidence type="ECO:0000313" key="3">
    <source>
        <dbReference type="Proteomes" id="UP001497497"/>
    </source>
</evidence>
<dbReference type="Proteomes" id="UP001497497">
    <property type="component" value="Unassembled WGS sequence"/>
</dbReference>
<keyword evidence="3" id="KW-1185">Reference proteome</keyword>
<accession>A0AAV2HLD5</accession>
<keyword evidence="1" id="KW-0677">Repeat</keyword>
<gene>
    <name evidence="2" type="ORF">GSLYS_00006916001</name>
</gene>
<sequence length="430" mass="48612">MSDIFSTVFSFETACSELDIEKSEYITNMLEREKENQVQEVQENMHLYLAGDHPQLSVARITDDDCLVLYKTLEANKFVRSIDLRYNTITDKGAIVVGRLLEVNKTIEEINIMCNDFGGDGATALAKALLTNNTLKVLRLNGNKIGNKGGMSFAQALQVNTTLENLDIGDADLTIECLIALATVLRENKTLKALNVNRPLLWTVQEEPTDHFTRMIKVNKGLKELHMQKFNMRDFGACRFAENLVFNSTLTYLNLSCNRITRDGIKELAKVLKLNTPLKILDLSFNRLEDDGAMHLAEAIGTYNTTLECLNIVSNKIGPKGLCSIADCLNYNSTLTSLFIWGNEFDDSVCMAFAEHLHSERLQEQNCDIHTYVVDGKVYLSQTGYILRRHYYYAPIFGDDVPEWQIRGEHPKRADHSVVIINQEEEGCSM</sequence>
<organism evidence="2 3">
    <name type="scientific">Lymnaea stagnalis</name>
    <name type="common">Great pond snail</name>
    <name type="synonym">Helix stagnalis</name>
    <dbReference type="NCBI Taxonomy" id="6523"/>
    <lineage>
        <taxon>Eukaryota</taxon>
        <taxon>Metazoa</taxon>
        <taxon>Spiralia</taxon>
        <taxon>Lophotrochozoa</taxon>
        <taxon>Mollusca</taxon>
        <taxon>Gastropoda</taxon>
        <taxon>Heterobranchia</taxon>
        <taxon>Euthyneura</taxon>
        <taxon>Panpulmonata</taxon>
        <taxon>Hygrophila</taxon>
        <taxon>Lymnaeoidea</taxon>
        <taxon>Lymnaeidae</taxon>
        <taxon>Lymnaea</taxon>
    </lineage>
</organism>
<dbReference type="SMART" id="SM00368">
    <property type="entry name" value="LRR_RI"/>
    <property type="match status" value="8"/>
</dbReference>
<protein>
    <recommendedName>
        <fullName evidence="4">Leucine-rich repeat-containing protein 34</fullName>
    </recommendedName>
</protein>